<dbReference type="EMBL" id="QFPX01000015">
    <property type="protein sequence ID" value="PZQ53458.1"/>
    <property type="molecule type" value="Genomic_DNA"/>
</dbReference>
<evidence type="ECO:0000256" key="4">
    <source>
        <dbReference type="ARBA" id="ARBA00009845"/>
    </source>
</evidence>
<dbReference type="PANTHER" id="PTHR43345">
    <property type="entry name" value="3-ISOPROPYLMALATE DEHYDRATASE SMALL SUBUNIT 2-RELATED-RELATED"/>
    <property type="match status" value="1"/>
</dbReference>
<keyword evidence="9 10" id="KW-0100">Branched-chain amino acid biosynthesis</keyword>
<name>A0A2W5NLS7_9SPHN</name>
<sequence length="209" mass="22561">MTPFTSLTAGAAPLLRDNVDTDAIIPSREMKTVGKTGLKDGLFAGWRYTEVGGREPEPGFVLNQPAFAEARFLLSGSNFGCGSSREHAAWALAEYGFRAVIAGSFNPIFRGNCVRNGIVPVALPQDAIATLAQEAPEAMTVDLVARKVRAASGAVWTFEIEDESRQMLLEGLDAIALTLLRRAEIEAFLDADCRRRPWIYPGATTGTVN</sequence>
<dbReference type="AlphaFoldDB" id="A0A2W5NLS7"/>
<dbReference type="GO" id="GO:0009316">
    <property type="term" value="C:3-isopropylmalate dehydratase complex"/>
    <property type="evidence" value="ECO:0007669"/>
    <property type="project" value="InterPro"/>
</dbReference>
<reference evidence="12 13" key="1">
    <citation type="submission" date="2017-08" db="EMBL/GenBank/DDBJ databases">
        <title>Infants hospitalized years apart are colonized by the same room-sourced microbial strains.</title>
        <authorList>
            <person name="Brooks B."/>
            <person name="Olm M.R."/>
            <person name="Firek B.A."/>
            <person name="Baker R."/>
            <person name="Thomas B.C."/>
            <person name="Morowitz M.J."/>
            <person name="Banfield J.F."/>
        </authorList>
    </citation>
    <scope>NUCLEOTIDE SEQUENCE [LARGE SCALE GENOMIC DNA]</scope>
    <source>
        <strain evidence="12">S2_005_002_R2_33</strain>
    </source>
</reference>
<dbReference type="GO" id="GO:0009098">
    <property type="term" value="P:L-leucine biosynthetic process"/>
    <property type="evidence" value="ECO:0007669"/>
    <property type="project" value="UniProtKB-UniRule"/>
</dbReference>
<dbReference type="PANTHER" id="PTHR43345:SF5">
    <property type="entry name" value="3-ISOPROPYLMALATE DEHYDRATASE SMALL SUBUNIT"/>
    <property type="match status" value="1"/>
</dbReference>
<dbReference type="InterPro" id="IPR000573">
    <property type="entry name" value="AconitaseA/IPMdHydase_ssu_swvl"/>
</dbReference>
<evidence type="ECO:0000313" key="12">
    <source>
        <dbReference type="EMBL" id="PZQ53458.1"/>
    </source>
</evidence>
<dbReference type="InterPro" id="IPR050075">
    <property type="entry name" value="LeuD"/>
</dbReference>
<keyword evidence="8 10" id="KW-0456">Lyase</keyword>
<evidence type="ECO:0000256" key="8">
    <source>
        <dbReference type="ARBA" id="ARBA00023239"/>
    </source>
</evidence>
<dbReference type="GO" id="GO:0003861">
    <property type="term" value="F:3-isopropylmalate dehydratase activity"/>
    <property type="evidence" value="ECO:0007669"/>
    <property type="project" value="UniProtKB-UniRule"/>
</dbReference>
<organism evidence="12 13">
    <name type="scientific">Novosphingobium pentaromativorans</name>
    <dbReference type="NCBI Taxonomy" id="205844"/>
    <lineage>
        <taxon>Bacteria</taxon>
        <taxon>Pseudomonadati</taxon>
        <taxon>Pseudomonadota</taxon>
        <taxon>Alphaproteobacteria</taxon>
        <taxon>Sphingomonadales</taxon>
        <taxon>Sphingomonadaceae</taxon>
        <taxon>Novosphingobium</taxon>
    </lineage>
</organism>
<evidence type="ECO:0000256" key="3">
    <source>
        <dbReference type="ARBA" id="ARBA00004729"/>
    </source>
</evidence>
<comment type="pathway">
    <text evidence="3 10">Amino-acid biosynthesis; L-leucine biosynthesis; L-leucine from 3-methyl-2-oxobutanoate: step 2/4.</text>
</comment>
<evidence type="ECO:0000256" key="6">
    <source>
        <dbReference type="ARBA" id="ARBA00022430"/>
    </source>
</evidence>
<dbReference type="InterPro" id="IPR004431">
    <property type="entry name" value="3-IsopropMal_deHydase_ssu"/>
</dbReference>
<evidence type="ECO:0000256" key="5">
    <source>
        <dbReference type="ARBA" id="ARBA00011271"/>
    </source>
</evidence>
<dbReference type="HAMAP" id="MF_01031">
    <property type="entry name" value="LeuD_type1"/>
    <property type="match status" value="1"/>
</dbReference>
<evidence type="ECO:0000313" key="13">
    <source>
        <dbReference type="Proteomes" id="UP000249082"/>
    </source>
</evidence>
<evidence type="ECO:0000256" key="2">
    <source>
        <dbReference type="ARBA" id="ARBA00002695"/>
    </source>
</evidence>
<feature type="domain" description="Aconitase A/isopropylmalate dehydratase small subunit swivel" evidence="11">
    <location>
        <begin position="2"/>
        <end position="125"/>
    </location>
</feature>
<comment type="catalytic activity">
    <reaction evidence="1 10">
        <text>(2R,3S)-3-isopropylmalate = (2S)-2-isopropylmalate</text>
        <dbReference type="Rhea" id="RHEA:32287"/>
        <dbReference type="ChEBI" id="CHEBI:1178"/>
        <dbReference type="ChEBI" id="CHEBI:35121"/>
        <dbReference type="EC" id="4.2.1.33"/>
    </reaction>
</comment>
<dbReference type="UniPathway" id="UPA00048">
    <property type="reaction ID" value="UER00071"/>
</dbReference>
<comment type="caution">
    <text evidence="12">The sequence shown here is derived from an EMBL/GenBank/DDBJ whole genome shotgun (WGS) entry which is preliminary data.</text>
</comment>
<evidence type="ECO:0000256" key="1">
    <source>
        <dbReference type="ARBA" id="ARBA00000491"/>
    </source>
</evidence>
<dbReference type="NCBIfam" id="NF002458">
    <property type="entry name" value="PRK01641.1"/>
    <property type="match status" value="1"/>
</dbReference>
<dbReference type="Proteomes" id="UP000249082">
    <property type="component" value="Unassembled WGS sequence"/>
</dbReference>
<dbReference type="InterPro" id="IPR015928">
    <property type="entry name" value="Aconitase/3IPM_dehydase_swvl"/>
</dbReference>
<dbReference type="CDD" id="cd01577">
    <property type="entry name" value="IPMI_Swivel"/>
    <property type="match status" value="1"/>
</dbReference>
<keyword evidence="6 10" id="KW-0432">Leucine biosynthesis</keyword>
<evidence type="ECO:0000256" key="10">
    <source>
        <dbReference type="HAMAP-Rule" id="MF_01031"/>
    </source>
</evidence>
<gene>
    <name evidence="10 12" type="primary">leuD</name>
    <name evidence="12" type="ORF">DI555_16545</name>
</gene>
<keyword evidence="7 10" id="KW-0028">Amino-acid biosynthesis</keyword>
<comment type="function">
    <text evidence="2 10">Catalyzes the isomerization between 2-isopropylmalate and 3-isopropylmalate, via the formation of 2-isopropylmaleate.</text>
</comment>
<dbReference type="Gene3D" id="3.20.19.10">
    <property type="entry name" value="Aconitase, domain 4"/>
    <property type="match status" value="1"/>
</dbReference>
<dbReference type="Pfam" id="PF00694">
    <property type="entry name" value="Aconitase_C"/>
    <property type="match status" value="1"/>
</dbReference>
<dbReference type="InterPro" id="IPR033940">
    <property type="entry name" value="IPMI_Swivel"/>
</dbReference>
<comment type="subunit">
    <text evidence="5 10">Heterodimer of LeuC and LeuD.</text>
</comment>
<dbReference type="NCBIfam" id="TIGR00171">
    <property type="entry name" value="leuD"/>
    <property type="match status" value="1"/>
</dbReference>
<accession>A0A2W5NLS7</accession>
<comment type="similarity">
    <text evidence="4 10">Belongs to the LeuD family. LeuD type 1 subfamily.</text>
</comment>
<proteinExistence type="inferred from homology"/>
<evidence type="ECO:0000259" key="11">
    <source>
        <dbReference type="Pfam" id="PF00694"/>
    </source>
</evidence>
<dbReference type="EC" id="4.2.1.33" evidence="10"/>
<protein>
    <recommendedName>
        <fullName evidence="10">3-isopropylmalate dehydratase small subunit</fullName>
        <ecNumber evidence="10">4.2.1.33</ecNumber>
    </recommendedName>
    <alternativeName>
        <fullName evidence="10">Alpha-IPM isomerase</fullName>
        <shortName evidence="10">IPMI</shortName>
    </alternativeName>
    <alternativeName>
        <fullName evidence="10">Isopropylmalate isomerase</fullName>
    </alternativeName>
</protein>
<evidence type="ECO:0000256" key="9">
    <source>
        <dbReference type="ARBA" id="ARBA00023304"/>
    </source>
</evidence>
<dbReference type="SUPFAM" id="SSF52016">
    <property type="entry name" value="LeuD/IlvD-like"/>
    <property type="match status" value="1"/>
</dbReference>
<evidence type="ECO:0000256" key="7">
    <source>
        <dbReference type="ARBA" id="ARBA00022605"/>
    </source>
</evidence>